<dbReference type="Gene3D" id="3.40.50.720">
    <property type="entry name" value="NAD(P)-binding Rossmann-like Domain"/>
    <property type="match status" value="1"/>
</dbReference>
<dbReference type="InterPro" id="IPR002347">
    <property type="entry name" value="SDR_fam"/>
</dbReference>
<protein>
    <recommendedName>
        <fullName evidence="3">Dehydrogenase/reductase SDR family member 12</fullName>
    </recommendedName>
</protein>
<keyword evidence="2" id="KW-1185">Reference proteome</keyword>
<gene>
    <name evidence="1" type="ORF">CSSPTR1EN2_LOCUS4767</name>
</gene>
<reference evidence="1" key="1">
    <citation type="submission" date="2024-02" db="EMBL/GenBank/DDBJ databases">
        <authorList>
            <consortium name="ELIXIR-Norway"/>
            <consortium name="Elixir Norway"/>
        </authorList>
    </citation>
    <scope>NUCLEOTIDE SEQUENCE</scope>
</reference>
<sequence>MGNSITKYPPHTSSTIHLQSHLSIKDWSVSNAYRGISFFTYGYLNFTRSAFLKHAKGFQEKEMEVDMTGRQCVVTGSNQGIGFASAEALAARGATVYLLCRNKERGEKAVENIRTKTGNPNVSLEVCDLSSLQQVKEFATRYTSSEQPLHVLVNNAGAAENERVLSMDGLEKNFAVNVAGVYAITELLMPALERASPDGRVITVSSGGMYAAPLTEDLQYEHEKKFDGMLAYANNKRVQVALAEHWTEVYGPKGVGFYTMHPGWVDTEIIKRNMPSFYSMVQTSLRSSDQGADTIVWLALQPNSSLQNGAFYFDRAVAPKHLKGFRTEYTNEKVSALVSKIGSLCGLNHISKIQ</sequence>
<dbReference type="SUPFAM" id="SSF51735">
    <property type="entry name" value="NAD(P)-binding Rossmann-fold domains"/>
    <property type="match status" value="1"/>
</dbReference>
<accession>A0ABP0TLL8</accession>
<proteinExistence type="predicted"/>
<dbReference type="Proteomes" id="UP001497512">
    <property type="component" value="Chromosome 12"/>
</dbReference>
<evidence type="ECO:0000313" key="2">
    <source>
        <dbReference type="Proteomes" id="UP001497512"/>
    </source>
</evidence>
<dbReference type="Pfam" id="PF00106">
    <property type="entry name" value="adh_short"/>
    <property type="match status" value="1"/>
</dbReference>
<dbReference type="InterPro" id="IPR036291">
    <property type="entry name" value="NAD(P)-bd_dom_sf"/>
</dbReference>
<dbReference type="EMBL" id="OZ019904">
    <property type="protein sequence ID" value="CAK9199099.1"/>
    <property type="molecule type" value="Genomic_DNA"/>
</dbReference>
<evidence type="ECO:0008006" key="3">
    <source>
        <dbReference type="Google" id="ProtNLM"/>
    </source>
</evidence>
<dbReference type="PANTHER" id="PTHR44656">
    <property type="entry name" value="DEHYDROGENASE/REDUCTASE SDR FAMILY MEMBER 12"/>
    <property type="match status" value="1"/>
</dbReference>
<evidence type="ECO:0000313" key="1">
    <source>
        <dbReference type="EMBL" id="CAK9199099.1"/>
    </source>
</evidence>
<dbReference type="InterPro" id="IPR052992">
    <property type="entry name" value="SDR_member_12"/>
</dbReference>
<name>A0ABP0TLL8_9BRYO</name>
<organism evidence="1 2">
    <name type="scientific">Sphagnum troendelagicum</name>
    <dbReference type="NCBI Taxonomy" id="128251"/>
    <lineage>
        <taxon>Eukaryota</taxon>
        <taxon>Viridiplantae</taxon>
        <taxon>Streptophyta</taxon>
        <taxon>Embryophyta</taxon>
        <taxon>Bryophyta</taxon>
        <taxon>Sphagnophytina</taxon>
        <taxon>Sphagnopsida</taxon>
        <taxon>Sphagnales</taxon>
        <taxon>Sphagnaceae</taxon>
        <taxon>Sphagnum</taxon>
    </lineage>
</organism>
<dbReference type="PRINTS" id="PR00081">
    <property type="entry name" value="GDHRDH"/>
</dbReference>
<dbReference type="PANTHER" id="PTHR44656:SF7">
    <property type="entry name" value="DEHYDROGENASE_REDUCTASE SDR FAMILY MEMBER 12"/>
    <property type="match status" value="1"/>
</dbReference>